<accession>A0A9N7P2A8</accession>
<gene>
    <name evidence="2" type="ORF">SHERM_09069</name>
</gene>
<evidence type="ECO:0000256" key="1">
    <source>
        <dbReference type="SAM" id="MobiDB-lite"/>
    </source>
</evidence>
<organism evidence="2 3">
    <name type="scientific">Striga hermonthica</name>
    <name type="common">Purple witchweed</name>
    <name type="synonym">Buchnera hermonthica</name>
    <dbReference type="NCBI Taxonomy" id="68872"/>
    <lineage>
        <taxon>Eukaryota</taxon>
        <taxon>Viridiplantae</taxon>
        <taxon>Streptophyta</taxon>
        <taxon>Embryophyta</taxon>
        <taxon>Tracheophyta</taxon>
        <taxon>Spermatophyta</taxon>
        <taxon>Magnoliopsida</taxon>
        <taxon>eudicotyledons</taxon>
        <taxon>Gunneridae</taxon>
        <taxon>Pentapetalae</taxon>
        <taxon>asterids</taxon>
        <taxon>lamiids</taxon>
        <taxon>Lamiales</taxon>
        <taxon>Orobanchaceae</taxon>
        <taxon>Buchnereae</taxon>
        <taxon>Striga</taxon>
    </lineage>
</organism>
<dbReference type="AlphaFoldDB" id="A0A9N7P2A8"/>
<dbReference type="InterPro" id="IPR019734">
    <property type="entry name" value="TPR_rpt"/>
</dbReference>
<feature type="region of interest" description="Disordered" evidence="1">
    <location>
        <begin position="195"/>
        <end position="217"/>
    </location>
</feature>
<proteinExistence type="predicted"/>
<sequence length="520" mass="56764">MAAPSPPLAAAAGEKKHWWLTNKKMVEKYVREARSLLATQDHGDVAAALRLLEAALALSPRMEAALELKARSLLHLRRFAEVADMLQDYIPSLKMAVTSDDTSSSSSGSFSDTSSNRLLSAGGSEPAFKCFSVSDLKRKVVSGLFPNGDREGQWRYSVLGQACCHLGLMEDAMVLLQTGKRLAAAASRRESVHLSDDAFSLNKPSPETTPPPPPNAASHHLLSHVKLLLRRRAAASAALDAGLHSEAIRHFSKILDGRRGAPYPFLAGCYVRRAAAYCSAGRLADAFADCNRALALDSSSTEALSARADLFESIRCLPDSLHDLEHLKLLYNTILRDRKLPGPAWRPPAVHYREIPGRLCSLAAKIQQLKQRVAAGEKSSDVDYHALIGIKRGCTKSELERAHLLLTLKHKPEKSSAFIDKCEFVDEKDVDEIRDRAKMSALVLYRLLQKGYRCVMAAVLEEEVAEKQRKKSGNSNAVATPPASVFQGAFCRELAAVGNLLSQAGYNCPIIPVKYEGLSC</sequence>
<dbReference type="SMART" id="SM00028">
    <property type="entry name" value="TPR"/>
    <property type="match status" value="1"/>
</dbReference>
<keyword evidence="3" id="KW-1185">Reference proteome</keyword>
<dbReference type="SUPFAM" id="SSF48452">
    <property type="entry name" value="TPR-like"/>
    <property type="match status" value="2"/>
</dbReference>
<keyword evidence="2" id="KW-0346">Stress response</keyword>
<dbReference type="EMBL" id="CACSLK010035018">
    <property type="protein sequence ID" value="CAA0843294.1"/>
    <property type="molecule type" value="Genomic_DNA"/>
</dbReference>
<dbReference type="PANTHER" id="PTHR46816">
    <property type="entry name" value="OS01G0273500 PROTEIN"/>
    <property type="match status" value="1"/>
</dbReference>
<dbReference type="OrthoDB" id="1903421at2759"/>
<evidence type="ECO:0000313" key="3">
    <source>
        <dbReference type="Proteomes" id="UP001153555"/>
    </source>
</evidence>
<reference evidence="2" key="1">
    <citation type="submission" date="2019-12" db="EMBL/GenBank/DDBJ databases">
        <authorList>
            <person name="Scholes J."/>
        </authorList>
    </citation>
    <scope>NUCLEOTIDE SEQUENCE</scope>
</reference>
<protein>
    <submittedName>
        <fullName evidence="2">Heat shock protein DnaJ with tetratricopeptide repeat</fullName>
    </submittedName>
</protein>
<name>A0A9N7P2A8_STRHE</name>
<dbReference type="Gene3D" id="1.25.40.10">
    <property type="entry name" value="Tetratricopeptide repeat domain"/>
    <property type="match status" value="1"/>
</dbReference>
<dbReference type="PANTHER" id="PTHR46816:SF1">
    <property type="entry name" value="TETRATRICOPEPTIDE REPEAT (TPR)-LIKE SUPERFAMILY PROTEIN"/>
    <property type="match status" value="1"/>
</dbReference>
<dbReference type="InterPro" id="IPR011990">
    <property type="entry name" value="TPR-like_helical_dom_sf"/>
</dbReference>
<evidence type="ECO:0000313" key="2">
    <source>
        <dbReference type="EMBL" id="CAA0843294.1"/>
    </source>
</evidence>
<dbReference type="Proteomes" id="UP001153555">
    <property type="component" value="Unassembled WGS sequence"/>
</dbReference>
<comment type="caution">
    <text evidence="2">The sequence shown here is derived from an EMBL/GenBank/DDBJ whole genome shotgun (WGS) entry which is preliminary data.</text>
</comment>